<dbReference type="SUPFAM" id="SSF57756">
    <property type="entry name" value="Retrovirus zinc finger-like domains"/>
    <property type="match status" value="1"/>
</dbReference>
<sequence>MSATKPTPLAAPTRSIAKPKAMSSKLLTMKFMQRSAASSNSRTDTLAVREALVQESAKRDAALLARERNGPTASVDAETRWELSYVKKIDGTGHAAVVDWGYGEVVGDGTAAASESASESGSESESEQGVKSGRMVFGKFRSKTEPVKTADKDADSDSDAADVPRPKNVSLRGLTSISNSGAPAAEMVCHGCQKKGHTQARCPQAKCYACDGKGHMSMDCPRQKTKKRLPMGFNSKEDPKRRRSGGY</sequence>
<dbReference type="InterPro" id="IPR001878">
    <property type="entry name" value="Znf_CCHC"/>
</dbReference>
<evidence type="ECO:0000256" key="1">
    <source>
        <dbReference type="PROSITE-ProRule" id="PRU00047"/>
    </source>
</evidence>
<comment type="caution">
    <text evidence="4">The sequence shown here is derived from an EMBL/GenBank/DDBJ whole genome shotgun (WGS) entry which is preliminary data.</text>
</comment>
<dbReference type="InterPro" id="IPR036875">
    <property type="entry name" value="Znf_CCHC_sf"/>
</dbReference>
<dbReference type="SMART" id="SM00343">
    <property type="entry name" value="ZnF_C2HC"/>
    <property type="match status" value="2"/>
</dbReference>
<keyword evidence="5" id="KW-1185">Reference proteome</keyword>
<feature type="compositionally biased region" description="Low complexity" evidence="2">
    <location>
        <begin position="111"/>
        <end position="123"/>
    </location>
</feature>
<accession>A0ABR3GW26</accession>
<evidence type="ECO:0000256" key="2">
    <source>
        <dbReference type="SAM" id="MobiDB-lite"/>
    </source>
</evidence>
<feature type="region of interest" description="Disordered" evidence="2">
    <location>
        <begin position="110"/>
        <end position="175"/>
    </location>
</feature>
<evidence type="ECO:0000259" key="3">
    <source>
        <dbReference type="PROSITE" id="PS50158"/>
    </source>
</evidence>
<reference evidence="4 5" key="1">
    <citation type="submission" date="2024-02" db="EMBL/GenBank/DDBJ databases">
        <title>Discinaceae phylogenomics.</title>
        <authorList>
            <person name="Dirks A.C."/>
            <person name="James T.Y."/>
        </authorList>
    </citation>
    <scope>NUCLEOTIDE SEQUENCE [LARGE SCALE GENOMIC DNA]</scope>
    <source>
        <strain evidence="4 5">ACD0624</strain>
    </source>
</reference>
<name>A0ABR3GW26_9PEZI</name>
<protein>
    <recommendedName>
        <fullName evidence="3">CCHC-type domain-containing protein</fullName>
    </recommendedName>
</protein>
<dbReference type="Pfam" id="PF00098">
    <property type="entry name" value="zf-CCHC"/>
    <property type="match status" value="1"/>
</dbReference>
<feature type="compositionally biased region" description="Basic and acidic residues" evidence="2">
    <location>
        <begin position="142"/>
        <end position="155"/>
    </location>
</feature>
<evidence type="ECO:0000313" key="5">
    <source>
        <dbReference type="Proteomes" id="UP001447188"/>
    </source>
</evidence>
<gene>
    <name evidence="4" type="ORF">Q9L58_000938</name>
</gene>
<keyword evidence="1" id="KW-0479">Metal-binding</keyword>
<dbReference type="EMBL" id="JBBBZM010000006">
    <property type="protein sequence ID" value="KAL0640110.1"/>
    <property type="molecule type" value="Genomic_DNA"/>
</dbReference>
<keyword evidence="1" id="KW-0862">Zinc</keyword>
<organism evidence="4 5">
    <name type="scientific">Discina gigas</name>
    <dbReference type="NCBI Taxonomy" id="1032678"/>
    <lineage>
        <taxon>Eukaryota</taxon>
        <taxon>Fungi</taxon>
        <taxon>Dikarya</taxon>
        <taxon>Ascomycota</taxon>
        <taxon>Pezizomycotina</taxon>
        <taxon>Pezizomycetes</taxon>
        <taxon>Pezizales</taxon>
        <taxon>Discinaceae</taxon>
        <taxon>Discina</taxon>
    </lineage>
</organism>
<feature type="domain" description="CCHC-type" evidence="3">
    <location>
        <begin position="206"/>
        <end position="222"/>
    </location>
</feature>
<feature type="region of interest" description="Disordered" evidence="2">
    <location>
        <begin position="216"/>
        <end position="247"/>
    </location>
</feature>
<dbReference type="Proteomes" id="UP001447188">
    <property type="component" value="Unassembled WGS sequence"/>
</dbReference>
<dbReference type="Gene3D" id="4.10.60.10">
    <property type="entry name" value="Zinc finger, CCHC-type"/>
    <property type="match status" value="1"/>
</dbReference>
<dbReference type="PROSITE" id="PS50158">
    <property type="entry name" value="ZF_CCHC"/>
    <property type="match status" value="1"/>
</dbReference>
<proteinExistence type="predicted"/>
<keyword evidence="1" id="KW-0863">Zinc-finger</keyword>
<evidence type="ECO:0000313" key="4">
    <source>
        <dbReference type="EMBL" id="KAL0640110.1"/>
    </source>
</evidence>